<comment type="caution">
    <text evidence="1">The sequence shown here is derived from an EMBL/GenBank/DDBJ whole genome shotgun (WGS) entry which is preliminary data.</text>
</comment>
<sequence>MATASSRFAEMLSLFDKVPGGSKSVNYRASLERLPHLSLWSYANDVYRIVSVRGGVFTASTVSGGEELEDDVAGDVAASSAEVDVDASSVEVDVAASSAEVEVDASSVEVDDAREANSVAVADGSANNVTK</sequence>
<protein>
    <submittedName>
        <fullName evidence="1">Uncharacterized protein</fullName>
    </submittedName>
</protein>
<keyword evidence="2" id="KW-1185">Reference proteome</keyword>
<dbReference type="Proteomes" id="UP000518752">
    <property type="component" value="Unassembled WGS sequence"/>
</dbReference>
<name>A0A8H5H8J2_9AGAR</name>
<evidence type="ECO:0000313" key="1">
    <source>
        <dbReference type="EMBL" id="KAF5378677.1"/>
    </source>
</evidence>
<evidence type="ECO:0000313" key="2">
    <source>
        <dbReference type="Proteomes" id="UP000518752"/>
    </source>
</evidence>
<reference evidence="1 2" key="1">
    <citation type="journal article" date="2020" name="ISME J.">
        <title>Uncovering the hidden diversity of litter-decomposition mechanisms in mushroom-forming fungi.</title>
        <authorList>
            <person name="Floudas D."/>
            <person name="Bentzer J."/>
            <person name="Ahren D."/>
            <person name="Johansson T."/>
            <person name="Persson P."/>
            <person name="Tunlid A."/>
        </authorList>
    </citation>
    <scope>NUCLEOTIDE SEQUENCE [LARGE SCALE GENOMIC DNA]</scope>
    <source>
        <strain evidence="1 2">CBS 406.79</strain>
    </source>
</reference>
<dbReference type="AlphaFoldDB" id="A0A8H5H8J2"/>
<proteinExistence type="predicted"/>
<gene>
    <name evidence="1" type="ORF">D9757_009540</name>
</gene>
<dbReference type="EMBL" id="JAACJN010000075">
    <property type="protein sequence ID" value="KAF5378677.1"/>
    <property type="molecule type" value="Genomic_DNA"/>
</dbReference>
<accession>A0A8H5H8J2</accession>
<organism evidence="1 2">
    <name type="scientific">Collybiopsis confluens</name>
    <dbReference type="NCBI Taxonomy" id="2823264"/>
    <lineage>
        <taxon>Eukaryota</taxon>
        <taxon>Fungi</taxon>
        <taxon>Dikarya</taxon>
        <taxon>Basidiomycota</taxon>
        <taxon>Agaricomycotina</taxon>
        <taxon>Agaricomycetes</taxon>
        <taxon>Agaricomycetidae</taxon>
        <taxon>Agaricales</taxon>
        <taxon>Marasmiineae</taxon>
        <taxon>Omphalotaceae</taxon>
        <taxon>Collybiopsis</taxon>
    </lineage>
</organism>